<name>A0ABR8Y977_9BACT</name>
<organism evidence="2 3">
    <name type="scientific">Phocaeicola intestinalis</name>
    <dbReference type="NCBI Taxonomy" id="2762212"/>
    <lineage>
        <taxon>Bacteria</taxon>
        <taxon>Pseudomonadati</taxon>
        <taxon>Bacteroidota</taxon>
        <taxon>Bacteroidia</taxon>
        <taxon>Bacteroidales</taxon>
        <taxon>Bacteroidaceae</taxon>
        <taxon>Phocaeicola</taxon>
    </lineage>
</organism>
<dbReference type="Proteomes" id="UP000620874">
    <property type="component" value="Unassembled WGS sequence"/>
</dbReference>
<keyword evidence="1" id="KW-0732">Signal</keyword>
<evidence type="ECO:0000313" key="3">
    <source>
        <dbReference type="Proteomes" id="UP000620874"/>
    </source>
</evidence>
<dbReference type="RefSeq" id="WP_191764104.1">
    <property type="nucleotide sequence ID" value="NZ_JACSPP010000027.1"/>
</dbReference>
<dbReference type="PROSITE" id="PS51257">
    <property type="entry name" value="PROKAR_LIPOPROTEIN"/>
    <property type="match status" value="1"/>
</dbReference>
<evidence type="ECO:0000313" key="2">
    <source>
        <dbReference type="EMBL" id="MBD8040707.1"/>
    </source>
</evidence>
<proteinExistence type="predicted"/>
<comment type="caution">
    <text evidence="2">The sequence shown here is derived from an EMBL/GenBank/DDBJ whole genome shotgun (WGS) entry which is preliminary data.</text>
</comment>
<reference evidence="2 3" key="1">
    <citation type="submission" date="2020-08" db="EMBL/GenBank/DDBJ databases">
        <title>A Genomic Blueprint of the Chicken Gut Microbiome.</title>
        <authorList>
            <person name="Gilroy R."/>
            <person name="Ravi A."/>
            <person name="Getino M."/>
            <person name="Pursley I."/>
            <person name="Horton D.L."/>
            <person name="Alikhan N.-F."/>
            <person name="Baker D."/>
            <person name="Gharbi K."/>
            <person name="Hall N."/>
            <person name="Watson M."/>
            <person name="Adriaenssens E.M."/>
            <person name="Foster-Nyarko E."/>
            <person name="Jarju S."/>
            <person name="Secka A."/>
            <person name="Antonio M."/>
            <person name="Oren A."/>
            <person name="Chaudhuri R."/>
            <person name="La Ragione R.M."/>
            <person name="Hildebrand F."/>
            <person name="Pallen M.J."/>
        </authorList>
    </citation>
    <scope>NUCLEOTIDE SEQUENCE [LARGE SCALE GENOMIC DNA]</scope>
    <source>
        <strain evidence="2 3">Sa1CVN1</strain>
    </source>
</reference>
<sequence>MKKRFQFCLLVCSTLIISACNLNVPLRYEKPSNNDTYTIDYLFQHDGVKVYRFRDRGNYVYFTTRGDVTSIHADSTKQRTITIHREDSIVSPIW</sequence>
<evidence type="ECO:0000256" key="1">
    <source>
        <dbReference type="SAM" id="SignalP"/>
    </source>
</evidence>
<dbReference type="InterPro" id="IPR032618">
    <property type="entry name" value="DUF4884"/>
</dbReference>
<protein>
    <submittedName>
        <fullName evidence="2">DUF4884 domain-containing protein</fullName>
    </submittedName>
</protein>
<keyword evidence="3" id="KW-1185">Reference proteome</keyword>
<dbReference type="EMBL" id="JACSPP010000027">
    <property type="protein sequence ID" value="MBD8040707.1"/>
    <property type="molecule type" value="Genomic_DNA"/>
</dbReference>
<feature type="chain" id="PRO_5046227655" evidence="1">
    <location>
        <begin position="20"/>
        <end position="94"/>
    </location>
</feature>
<feature type="signal peptide" evidence="1">
    <location>
        <begin position="1"/>
        <end position="19"/>
    </location>
</feature>
<accession>A0ABR8Y977</accession>
<dbReference type="Pfam" id="PF16225">
    <property type="entry name" value="DUF4884"/>
    <property type="match status" value="1"/>
</dbReference>
<gene>
    <name evidence="2" type="ORF">H9625_09725</name>
</gene>